<dbReference type="KEGG" id="lant:TUM19329_15110"/>
<accession>A0A6F8T4R7</accession>
<dbReference type="Pfam" id="PF00669">
    <property type="entry name" value="Flagellin_N"/>
    <property type="match status" value="1"/>
</dbReference>
<dbReference type="SUPFAM" id="SSF64518">
    <property type="entry name" value="Phase 1 flagellin"/>
    <property type="match status" value="1"/>
</dbReference>
<evidence type="ECO:0000256" key="3">
    <source>
        <dbReference type="ARBA" id="ARBA00005709"/>
    </source>
</evidence>
<keyword evidence="7" id="KW-0969">Cilium</keyword>
<dbReference type="NCBIfam" id="TIGR02550">
    <property type="entry name" value="flagell_flgL"/>
    <property type="match status" value="1"/>
</dbReference>
<dbReference type="Gene3D" id="1.20.1330.10">
    <property type="entry name" value="f41 fragment of flagellin, N-terminal domain"/>
    <property type="match status" value="2"/>
</dbReference>
<keyword evidence="5" id="KW-0975">Bacterial flagellum</keyword>
<dbReference type="InterPro" id="IPR001029">
    <property type="entry name" value="Flagellin_N"/>
</dbReference>
<sequence length="412" mass="44144">MRISTNQIYQRGLNSLLVQQEKASKLQERLGSGLRVESPEDDPIAAAQIELMNQRISTTESLQKNRQNAVSALSLEEGILGNTVNALQRLMEIQVQAGNAALSEADRKSLAVEVTNLLSQLKDYSNTKDINGSYMFSGGQSATQPFSINGSGQFIYNGDSSQRYQAVSGNLHIAISDTGDDLFMRIPDGNGLFSISQTVAPPNTGTASVSSGAVVDTAAYVPDDYTMSFALNTQGNLVVMVSGTASGNVIPPSGLPDDAPLYQDGSTVSFNGMEMTVSGVPLPGDSFSINPAQNQSIFTTVQNMIANLNLPFGTAVEKAATLTENNQLLAQLNSATNNILSFQSDVGARLNQLDLVDDINSNLLLVSQDARKKLREIDPTAVATEYNMQLINLQAAQQSFVRIQGLSVFNYI</sequence>
<reference evidence="7" key="1">
    <citation type="journal article" date="2020" name="Microbiol. Resour. Announc.">
        <title>Complete Genome Sequence of Novel Psychrotolerant Legionella Strain TUM19329, Isolated from Antarctic Lake Sediment.</title>
        <authorList>
            <person name="Shimada S."/>
            <person name="Nakai R."/>
            <person name="Aoki K."/>
            <person name="Shimoeda N."/>
            <person name="Ohno G."/>
            <person name="Miyazaki Y."/>
            <person name="Kudoh S."/>
            <person name="Imura S."/>
            <person name="Watanabe K."/>
            <person name="Ishii Y."/>
            <person name="Tateda K."/>
        </authorList>
    </citation>
    <scope>NUCLEOTIDE SEQUENCE [LARGE SCALE GENOMIC DNA]</scope>
    <source>
        <strain evidence="7">TUM19329</strain>
    </source>
</reference>
<dbReference type="EMBL" id="AP022839">
    <property type="protein sequence ID" value="BCA95150.1"/>
    <property type="molecule type" value="Genomic_DNA"/>
</dbReference>
<name>A0A6F8T4R7_9GAMM</name>
<evidence type="ECO:0000313" key="7">
    <source>
        <dbReference type="EMBL" id="BCA95150.1"/>
    </source>
</evidence>
<dbReference type="GO" id="GO:0009424">
    <property type="term" value="C:bacterial-type flagellum hook"/>
    <property type="evidence" value="ECO:0007669"/>
    <property type="project" value="InterPro"/>
</dbReference>
<keyword evidence="7" id="KW-0966">Cell projection</keyword>
<dbReference type="GO" id="GO:0005198">
    <property type="term" value="F:structural molecule activity"/>
    <property type="evidence" value="ECO:0007669"/>
    <property type="project" value="InterPro"/>
</dbReference>
<dbReference type="InterPro" id="IPR013384">
    <property type="entry name" value="Flagell_FlgL"/>
</dbReference>
<keyword evidence="7" id="KW-0282">Flagellum</keyword>
<protein>
    <submittedName>
        <fullName evidence="7">Flagellar hook-associated protein FlgL</fullName>
    </submittedName>
</protein>
<feature type="domain" description="Flagellin N-terminal" evidence="6">
    <location>
        <begin position="3"/>
        <end position="139"/>
    </location>
</feature>
<dbReference type="AlphaFoldDB" id="A0A6F8T4R7"/>
<dbReference type="GO" id="GO:0071973">
    <property type="term" value="P:bacterial-type flagellum-dependent cell motility"/>
    <property type="evidence" value="ECO:0007669"/>
    <property type="project" value="InterPro"/>
</dbReference>
<dbReference type="PANTHER" id="PTHR42792:SF1">
    <property type="entry name" value="FLAGELLAR HOOK-ASSOCIATED PROTEIN 3"/>
    <property type="match status" value="1"/>
</dbReference>
<comment type="subcellular location">
    <subcellularLocation>
        <location evidence="1">Bacterial flagellum</location>
    </subcellularLocation>
    <subcellularLocation>
        <location evidence="2">Secreted</location>
    </subcellularLocation>
</comment>
<evidence type="ECO:0000256" key="5">
    <source>
        <dbReference type="ARBA" id="ARBA00023143"/>
    </source>
</evidence>
<evidence type="ECO:0000256" key="4">
    <source>
        <dbReference type="ARBA" id="ARBA00022525"/>
    </source>
</evidence>
<organism evidence="7 8">
    <name type="scientific">Legionella antarctica</name>
    <dbReference type="NCBI Taxonomy" id="2708020"/>
    <lineage>
        <taxon>Bacteria</taxon>
        <taxon>Pseudomonadati</taxon>
        <taxon>Pseudomonadota</taxon>
        <taxon>Gammaproteobacteria</taxon>
        <taxon>Legionellales</taxon>
        <taxon>Legionellaceae</taxon>
        <taxon>Legionella</taxon>
    </lineage>
</organism>
<evidence type="ECO:0000256" key="1">
    <source>
        <dbReference type="ARBA" id="ARBA00004365"/>
    </source>
</evidence>
<gene>
    <name evidence="7" type="primary">flgL</name>
    <name evidence="7" type="ORF">TUM19329_15110</name>
</gene>
<keyword evidence="4" id="KW-0964">Secreted</keyword>
<keyword evidence="8" id="KW-1185">Reference proteome</keyword>
<evidence type="ECO:0000256" key="2">
    <source>
        <dbReference type="ARBA" id="ARBA00004613"/>
    </source>
</evidence>
<dbReference type="InterPro" id="IPR001492">
    <property type="entry name" value="Flagellin"/>
</dbReference>
<dbReference type="Proteomes" id="UP000502894">
    <property type="component" value="Chromosome"/>
</dbReference>
<dbReference type="PANTHER" id="PTHR42792">
    <property type="entry name" value="FLAGELLIN"/>
    <property type="match status" value="1"/>
</dbReference>
<dbReference type="RefSeq" id="WP_173236832.1">
    <property type="nucleotide sequence ID" value="NZ_AP022839.1"/>
</dbReference>
<evidence type="ECO:0000259" key="6">
    <source>
        <dbReference type="Pfam" id="PF00669"/>
    </source>
</evidence>
<dbReference type="GO" id="GO:0005576">
    <property type="term" value="C:extracellular region"/>
    <property type="evidence" value="ECO:0007669"/>
    <property type="project" value="UniProtKB-SubCell"/>
</dbReference>
<evidence type="ECO:0000313" key="8">
    <source>
        <dbReference type="Proteomes" id="UP000502894"/>
    </source>
</evidence>
<comment type="similarity">
    <text evidence="3">Belongs to the bacterial flagellin family.</text>
</comment>
<proteinExistence type="inferred from homology"/>